<dbReference type="PANTHER" id="PTHR10353:SF197">
    <property type="entry name" value="INACTIVE BETA-GLUCOSIDASE 33-RELATED"/>
    <property type="match status" value="1"/>
</dbReference>
<name>A0A0E0QTN7_ORYRU</name>
<organism evidence="6 7">
    <name type="scientific">Oryza rufipogon</name>
    <name type="common">Brownbeard rice</name>
    <name type="synonym">Asian wild rice</name>
    <dbReference type="NCBI Taxonomy" id="4529"/>
    <lineage>
        <taxon>Eukaryota</taxon>
        <taxon>Viridiplantae</taxon>
        <taxon>Streptophyta</taxon>
        <taxon>Embryophyta</taxon>
        <taxon>Tracheophyta</taxon>
        <taxon>Spermatophyta</taxon>
        <taxon>Magnoliopsida</taxon>
        <taxon>Liliopsida</taxon>
        <taxon>Poales</taxon>
        <taxon>Poaceae</taxon>
        <taxon>BOP clade</taxon>
        <taxon>Oryzoideae</taxon>
        <taxon>Oryzeae</taxon>
        <taxon>Oryzinae</taxon>
        <taxon>Oryza</taxon>
    </lineage>
</organism>
<keyword evidence="7" id="KW-1185">Reference proteome</keyword>
<dbReference type="GO" id="GO:0004565">
    <property type="term" value="F:beta-galactosidase activity"/>
    <property type="evidence" value="ECO:0007669"/>
    <property type="project" value="UniProtKB-ARBA"/>
</dbReference>
<dbReference type="GO" id="GO:0008422">
    <property type="term" value="F:beta-glucosidase activity"/>
    <property type="evidence" value="ECO:0007669"/>
    <property type="project" value="TreeGrafter"/>
</dbReference>
<keyword evidence="2" id="KW-0378">Hydrolase</keyword>
<dbReference type="GO" id="GO:0033907">
    <property type="term" value="F:beta-D-fucosidase activity"/>
    <property type="evidence" value="ECO:0007669"/>
    <property type="project" value="UniProtKB-ARBA"/>
</dbReference>
<dbReference type="InterPro" id="IPR017853">
    <property type="entry name" value="GH"/>
</dbReference>
<dbReference type="Proteomes" id="UP000008022">
    <property type="component" value="Unassembled WGS sequence"/>
</dbReference>
<evidence type="ECO:0000256" key="3">
    <source>
        <dbReference type="ARBA" id="ARBA00023180"/>
    </source>
</evidence>
<dbReference type="Gene3D" id="3.20.20.80">
    <property type="entry name" value="Glycosidases"/>
    <property type="match status" value="2"/>
</dbReference>
<dbReference type="SUPFAM" id="SSF51445">
    <property type="entry name" value="(Trans)glycosidases"/>
    <property type="match status" value="1"/>
</dbReference>
<feature type="chain" id="PRO_5002371755" description="4-hydroxy-7-methoxy-3-oxo-3,4-dihydro-2H-1,4-benzoxazin-2-yl glucosidebeta-D-glucosidase" evidence="5">
    <location>
        <begin position="31"/>
        <end position="487"/>
    </location>
</feature>
<reference evidence="6" key="2">
    <citation type="submission" date="2015-06" db="UniProtKB">
        <authorList>
            <consortium name="EnsemblPlants"/>
        </authorList>
    </citation>
    <scope>IDENTIFICATION</scope>
</reference>
<feature type="signal peptide" evidence="5">
    <location>
        <begin position="1"/>
        <end position="30"/>
    </location>
</feature>
<sequence>MATGELALVSSLFIVVVFLLLGAVAREASALTRHDFPEGFVFGAGSSAFQVEGAAAEDGRKPSIWDTFINQGYMPDGSNADVSADQYHHYKEDVKLMYDMGLDAYRFSIAWPRLIPDGRGEINPKGLEYYNNLIDELIMHGIQPHVTIYHFDLPQALQDEYGGILSPRFIEDYSAYAEVCFKNFGDRVKHWATFNQPNIEPIGGFDAGDRPPRRCSYPFGTNCTGGDSSTEPYIAIQGGQIGITLLGWWYEPYTDAVADAAAAIRMNEFHIGWFMNPLVHGDYPPVMRSRVGARLPSITASDSEKIRGSFDFIGINHYFVIFVQSSDANHDQKLRDYYVDAGVQENGGGGFDKEHYQLHPWALGKMLHHLKLKYGNPPVMIHENGDADSPETPGKIDYDDDFRSDFLQSYLEVLHLSIRNGSNTRGYFVWSLLDGFEFLSGYGNRFGLCGVDFTAPARTRYVRSSARWYSDFLNGGELRPVKPFVAL</sequence>
<evidence type="ECO:0000256" key="4">
    <source>
        <dbReference type="RuleBase" id="RU003690"/>
    </source>
</evidence>
<evidence type="ECO:0000256" key="5">
    <source>
        <dbReference type="SAM" id="SignalP"/>
    </source>
</evidence>
<evidence type="ECO:0000313" key="7">
    <source>
        <dbReference type="Proteomes" id="UP000008022"/>
    </source>
</evidence>
<dbReference type="InterPro" id="IPR001360">
    <property type="entry name" value="Glyco_hydro_1"/>
</dbReference>
<dbReference type="AlphaFoldDB" id="A0A0E0QTN7"/>
<evidence type="ECO:0000256" key="1">
    <source>
        <dbReference type="ARBA" id="ARBA00010838"/>
    </source>
</evidence>
<keyword evidence="3" id="KW-0325">Glycoprotein</keyword>
<dbReference type="PROSITE" id="PS00653">
    <property type="entry name" value="GLYCOSYL_HYDROL_F1_2"/>
    <property type="match status" value="1"/>
</dbReference>
<dbReference type="PANTHER" id="PTHR10353">
    <property type="entry name" value="GLYCOSYL HYDROLASE"/>
    <property type="match status" value="1"/>
</dbReference>
<dbReference type="EnsemblPlants" id="ORUFI09G17390.4">
    <property type="protein sequence ID" value="ORUFI09G17390.4"/>
    <property type="gene ID" value="ORUFI09G17390"/>
</dbReference>
<proteinExistence type="inferred from homology"/>
<keyword evidence="5" id="KW-0732">Signal</keyword>
<dbReference type="PRINTS" id="PR00131">
    <property type="entry name" value="GLHYDRLASE1"/>
</dbReference>
<accession>A0A0E0QTN7</accession>
<evidence type="ECO:0008006" key="8">
    <source>
        <dbReference type="Google" id="ProtNLM"/>
    </source>
</evidence>
<dbReference type="GO" id="GO:0005975">
    <property type="term" value="P:carbohydrate metabolic process"/>
    <property type="evidence" value="ECO:0007669"/>
    <property type="project" value="InterPro"/>
</dbReference>
<evidence type="ECO:0000256" key="2">
    <source>
        <dbReference type="ARBA" id="ARBA00022801"/>
    </source>
</evidence>
<dbReference type="InterPro" id="IPR033132">
    <property type="entry name" value="GH_1_N_CS"/>
</dbReference>
<comment type="similarity">
    <text evidence="1 4">Belongs to the glycosyl hydrolase 1 family.</text>
</comment>
<reference evidence="7" key="1">
    <citation type="submission" date="2013-06" db="EMBL/GenBank/DDBJ databases">
        <authorList>
            <person name="Zhao Q."/>
        </authorList>
    </citation>
    <scope>NUCLEOTIDE SEQUENCE</scope>
    <source>
        <strain evidence="7">cv. W1943</strain>
    </source>
</reference>
<dbReference type="Pfam" id="PF00232">
    <property type="entry name" value="Glyco_hydro_1"/>
    <property type="match status" value="1"/>
</dbReference>
<protein>
    <recommendedName>
        <fullName evidence="8">4-hydroxy-7-methoxy-3-oxo-3,4-dihydro-2H-1,4-benzoxazin-2-yl glucosidebeta-D-glucosidase</fullName>
    </recommendedName>
</protein>
<evidence type="ECO:0000313" key="6">
    <source>
        <dbReference type="EnsemblPlants" id="ORUFI09G17390.4"/>
    </source>
</evidence>
<dbReference type="Gramene" id="ORUFI09G17390.4">
    <property type="protein sequence ID" value="ORUFI09G17390.4"/>
    <property type="gene ID" value="ORUFI09G17390"/>
</dbReference>